<dbReference type="EMBL" id="CP009313">
    <property type="protein sequence ID" value="AJE40832.1"/>
    <property type="molecule type" value="Genomic_DNA"/>
</dbReference>
<keyword evidence="3" id="KW-1185">Reference proteome</keyword>
<accession>A0A0B5DLE0</accession>
<evidence type="ECO:0000313" key="2">
    <source>
        <dbReference type="EMBL" id="AJE40832.1"/>
    </source>
</evidence>
<name>A0A0B5DLE0_9ACTN</name>
<feature type="compositionally biased region" description="Low complexity" evidence="1">
    <location>
        <begin position="39"/>
        <end position="61"/>
    </location>
</feature>
<feature type="region of interest" description="Disordered" evidence="1">
    <location>
        <begin position="1"/>
        <end position="114"/>
    </location>
</feature>
<reference evidence="3" key="1">
    <citation type="submission" date="2014-09" db="EMBL/GenBank/DDBJ databases">
        <title>Sequence of the Streptomyces nodosus genome.</title>
        <authorList>
            <person name="Sweeney P."/>
            <person name="Stephens N."/>
            <person name="Murphy C."/>
            <person name="Caffrey P."/>
        </authorList>
    </citation>
    <scope>NUCLEOTIDE SEQUENCE [LARGE SCALE GENOMIC DNA]</scope>
    <source>
        <strain evidence="3">ATCC 14899</strain>
    </source>
</reference>
<feature type="compositionally biased region" description="Polar residues" evidence="1">
    <location>
        <begin position="132"/>
        <end position="145"/>
    </location>
</feature>
<feature type="region of interest" description="Disordered" evidence="1">
    <location>
        <begin position="127"/>
        <end position="154"/>
    </location>
</feature>
<evidence type="ECO:0000313" key="3">
    <source>
        <dbReference type="Proteomes" id="UP000031526"/>
    </source>
</evidence>
<dbReference type="Proteomes" id="UP000031526">
    <property type="component" value="Chromosome"/>
</dbReference>
<evidence type="ECO:0000256" key="1">
    <source>
        <dbReference type="SAM" id="MobiDB-lite"/>
    </source>
</evidence>
<dbReference type="HOGENOM" id="CLU_1577646_0_0_11"/>
<reference evidence="2 3" key="2">
    <citation type="journal article" date="2016" name="Appl. Microbiol. Biotechnol.">
        <title>Exploiting the genome sequence of Streptomyces nodosus for enhanced antibiotic production.</title>
        <authorList>
            <person name="Sweeney P."/>
            <person name="Murphy C.D."/>
            <person name="Caffrey P."/>
        </authorList>
    </citation>
    <scope>NUCLEOTIDE SEQUENCE [LARGE SCALE GENOMIC DNA]</scope>
    <source>
        <strain evidence="2 3">ATCC 14899</strain>
    </source>
</reference>
<organism evidence="2 3">
    <name type="scientific">Streptomyces nodosus</name>
    <dbReference type="NCBI Taxonomy" id="40318"/>
    <lineage>
        <taxon>Bacteria</taxon>
        <taxon>Bacillati</taxon>
        <taxon>Actinomycetota</taxon>
        <taxon>Actinomycetes</taxon>
        <taxon>Kitasatosporales</taxon>
        <taxon>Streptomycetaceae</taxon>
        <taxon>Streptomyces</taxon>
    </lineage>
</organism>
<dbReference type="AlphaFoldDB" id="A0A0B5DLE0"/>
<gene>
    <name evidence="2" type="ORF">SNOD_12775</name>
</gene>
<proteinExistence type="predicted"/>
<feature type="compositionally biased region" description="Polar residues" evidence="1">
    <location>
        <begin position="95"/>
        <end position="110"/>
    </location>
</feature>
<protein>
    <submittedName>
        <fullName evidence="2">Uncharacterized protein</fullName>
    </submittedName>
</protein>
<sequence>MSGATSQRGERWVAVVRAGRTAGTVTVSPGPWPSSGGTARVRAPRSSRSSSGGSRRAVPGAVNSSIRPRCVATGPEPGPSSQSRSSIRRPKTAGALTTSNAVPQGRTTGTVGRLAQSARVPCGWVPAEASQAAPSEVTSETSNRSGRGARKGSMNVVRLLMPVRCTRSE</sequence>